<feature type="chain" id="PRO_5036224340" description="Cadherin domain-containing protein" evidence="15">
    <location>
        <begin position="17"/>
        <end position="1123"/>
    </location>
</feature>
<feature type="domain" description="Cadherin" evidence="16">
    <location>
        <begin position="58"/>
        <end position="124"/>
    </location>
</feature>
<evidence type="ECO:0000256" key="2">
    <source>
        <dbReference type="ARBA" id="ARBA00022475"/>
    </source>
</evidence>
<evidence type="ECO:0000313" key="19">
    <source>
        <dbReference type="Proteomes" id="UP000663829"/>
    </source>
</evidence>
<dbReference type="GO" id="GO:0005886">
    <property type="term" value="C:plasma membrane"/>
    <property type="evidence" value="ECO:0007669"/>
    <property type="project" value="UniProtKB-SubCell"/>
</dbReference>
<dbReference type="InterPro" id="IPR020894">
    <property type="entry name" value="Cadherin_CS"/>
</dbReference>
<comment type="caution">
    <text evidence="17">The sequence shown here is derived from an EMBL/GenBank/DDBJ whole genome shotgun (WGS) entry which is preliminary data.</text>
</comment>
<proteinExistence type="predicted"/>
<keyword evidence="5 15" id="KW-0732">Signal</keyword>
<comment type="subcellular location">
    <subcellularLocation>
        <location evidence="1">Cell membrane</location>
        <topology evidence="1">Single-pass type I membrane protein</topology>
    </subcellularLocation>
</comment>
<dbReference type="InterPro" id="IPR002126">
    <property type="entry name" value="Cadherin-like_dom"/>
</dbReference>
<feature type="domain" description="Cadherin" evidence="16">
    <location>
        <begin position="504"/>
        <end position="617"/>
    </location>
</feature>
<dbReference type="EMBL" id="CAJOBC010002711">
    <property type="protein sequence ID" value="CAF3747254.1"/>
    <property type="molecule type" value="Genomic_DNA"/>
</dbReference>
<dbReference type="PANTHER" id="PTHR24028">
    <property type="entry name" value="CADHERIN-87A"/>
    <property type="match status" value="1"/>
</dbReference>
<evidence type="ECO:0000256" key="4">
    <source>
        <dbReference type="ARBA" id="ARBA00022723"/>
    </source>
</evidence>
<evidence type="ECO:0000256" key="10">
    <source>
        <dbReference type="ARBA" id="ARBA00023136"/>
    </source>
</evidence>
<evidence type="ECO:0000256" key="13">
    <source>
        <dbReference type="SAM" id="MobiDB-lite"/>
    </source>
</evidence>
<evidence type="ECO:0000256" key="6">
    <source>
        <dbReference type="ARBA" id="ARBA00022737"/>
    </source>
</evidence>
<dbReference type="Proteomes" id="UP000681722">
    <property type="component" value="Unassembled WGS sequence"/>
</dbReference>
<evidence type="ECO:0000259" key="16">
    <source>
        <dbReference type="PROSITE" id="PS50268"/>
    </source>
</evidence>
<feature type="compositionally biased region" description="Low complexity" evidence="13">
    <location>
        <begin position="948"/>
        <end position="970"/>
    </location>
</feature>
<dbReference type="Gene3D" id="2.60.40.60">
    <property type="entry name" value="Cadherins"/>
    <property type="match status" value="6"/>
</dbReference>
<dbReference type="PRINTS" id="PR00205">
    <property type="entry name" value="CADHERIN"/>
</dbReference>
<dbReference type="SUPFAM" id="SSF49313">
    <property type="entry name" value="Cadherin-like"/>
    <property type="match status" value="5"/>
</dbReference>
<evidence type="ECO:0000256" key="5">
    <source>
        <dbReference type="ARBA" id="ARBA00022729"/>
    </source>
</evidence>
<evidence type="ECO:0000256" key="9">
    <source>
        <dbReference type="ARBA" id="ARBA00022989"/>
    </source>
</evidence>
<feature type="domain" description="Cadherin" evidence="16">
    <location>
        <begin position="618"/>
        <end position="721"/>
    </location>
</feature>
<dbReference type="Pfam" id="PF00028">
    <property type="entry name" value="Cadherin"/>
    <property type="match status" value="4"/>
</dbReference>
<sequence>MKNLLILFILISLSHSEFVSLPAIDIEEELPIGTMIIDFRKQFNLFNLKSYRCLLQTENNYFHIQSNQQCQLTTRTRIDRETLCTSSCELCNITLKIEIVLSQNTSVFLLPIRILDINDNLAYFKYKEYIINVTEHVQLGTNIPLDSIKAIDHDCDPIHYELYYLNNSLIRDDDYFPFKLQQLINHTNQLNLIVQQDIDREQQNQYRLKLQANENLQSKTSTIIIINILDINDNTCQFEKTTYRIKIAENRLWNNFLQVKATDRDIDINGQIRYSLATQNSKKNFDYFKIDSQTGWLSLTKILDYETQNLWKLVIQAQDNGPNSIPVFAYVIIDVEDLNDNAPILNWNIPTTVQILNDKISLDELIDNLTTTIVTNETSTNNILIISVPENKPVGFVIANLVASDLDTSPLESSVDANGMPIPPFRVTLKLESKKSSSSTNHFQILGPFDSTFVLVTAHVLDREIQSIYDLVVTITDNGEPQLSTTYKLHIRVEDDNDNSPIFDSNTYFVDIKENNEINATLIQVHATDLDIKHNGQIIYTIVSTTSQTSTTLGPSHFVWIDSYTGIIRASIQFDYEILKNFSIKVVASDNGQSKSHQASTIVNVAVIDENDNIPQFTTSTYTFSIYENNSPNTYIGQVKAVDLDNGLNGEVQYRLDSIPSNLFLITKDGKLYVNEMIDREKFDEYNFNVIASDRGQPISLSSKAKIHLKIYDVNDECPKFLFPNNNNDTLIIDRTYWHINDFICDILVIDGDQAHHSNYELNLITDLNQLVNYEYLKDKLKFSKFDSDKFYLDGSRLYFNVTDEVRNGTKRILKRSYYQDLKEGVYYLAFKVIDKGRNDFFDEKLLKLIVINNYQDIQMVVKKYDYLGSHLNNPQVREAYEKMLNDNIKKKISNDEQNHLLLNSLPNKFITIIVIVVLSIILIGMTFIFISLLRRNRLRRKKHDKMLTTSSDGDQQQTTSSLTGSATSSYGNILPSSSLQSEHSLLSAMFKQNRSSSDKRQSLRVSNCYDFGDTMTATTGTTSNSPTSLLLRNKETIPMITSTNNNYDACCLLEKLNEQENDQSDEQRQKIYASWLLNSTGSMTKSASVFPHDVNTFHSLTRIPAPTTTTSTNIPFNSNSNL</sequence>
<dbReference type="SMART" id="SM00112">
    <property type="entry name" value="CA"/>
    <property type="match status" value="5"/>
</dbReference>
<feature type="signal peptide" evidence="15">
    <location>
        <begin position="1"/>
        <end position="16"/>
    </location>
</feature>
<gene>
    <name evidence="17" type="ORF">GPM918_LOCUS12407</name>
    <name evidence="18" type="ORF">SRO942_LOCUS12408</name>
</gene>
<dbReference type="OrthoDB" id="6252479at2759"/>
<dbReference type="PROSITE" id="PS50268">
    <property type="entry name" value="CADHERIN_2"/>
    <property type="match status" value="6"/>
</dbReference>
<evidence type="ECO:0000256" key="11">
    <source>
        <dbReference type="ARBA" id="ARBA00023180"/>
    </source>
</evidence>
<feature type="domain" description="Cadherin" evidence="16">
    <location>
        <begin position="239"/>
        <end position="345"/>
    </location>
</feature>
<protein>
    <recommendedName>
        <fullName evidence="16">Cadherin domain-containing protein</fullName>
    </recommendedName>
</protein>
<dbReference type="PANTHER" id="PTHR24028:SF146">
    <property type="entry name" value="CADHERIN 96CB, ISOFORM D-RELATED"/>
    <property type="match status" value="1"/>
</dbReference>
<feature type="transmembrane region" description="Helical" evidence="14">
    <location>
        <begin position="910"/>
        <end position="934"/>
    </location>
</feature>
<keyword evidence="4" id="KW-0479">Metal-binding</keyword>
<keyword evidence="2" id="KW-1003">Cell membrane</keyword>
<dbReference type="GO" id="GO:0007156">
    <property type="term" value="P:homophilic cell adhesion via plasma membrane adhesion molecules"/>
    <property type="evidence" value="ECO:0007669"/>
    <property type="project" value="InterPro"/>
</dbReference>
<dbReference type="InterPro" id="IPR050174">
    <property type="entry name" value="Protocadherin/Cadherin-CA"/>
</dbReference>
<keyword evidence="10 14" id="KW-0472">Membrane</keyword>
<dbReference type="CDD" id="cd11304">
    <property type="entry name" value="Cadherin_repeat"/>
    <property type="match status" value="6"/>
</dbReference>
<keyword evidence="7 12" id="KW-0106">Calcium</keyword>
<evidence type="ECO:0000256" key="7">
    <source>
        <dbReference type="ARBA" id="ARBA00022837"/>
    </source>
</evidence>
<accession>A0A814F323</accession>
<evidence type="ECO:0000256" key="8">
    <source>
        <dbReference type="ARBA" id="ARBA00022889"/>
    </source>
</evidence>
<feature type="region of interest" description="Disordered" evidence="13">
    <location>
        <begin position="945"/>
        <end position="970"/>
    </location>
</feature>
<keyword evidence="6" id="KW-0677">Repeat</keyword>
<evidence type="ECO:0000313" key="18">
    <source>
        <dbReference type="EMBL" id="CAF3747254.1"/>
    </source>
</evidence>
<evidence type="ECO:0000256" key="12">
    <source>
        <dbReference type="PROSITE-ProRule" id="PRU00043"/>
    </source>
</evidence>
<keyword evidence="9 14" id="KW-1133">Transmembrane helix</keyword>
<dbReference type="Proteomes" id="UP000663829">
    <property type="component" value="Unassembled WGS sequence"/>
</dbReference>
<keyword evidence="8" id="KW-0130">Cell adhesion</keyword>
<dbReference type="EMBL" id="CAJNOQ010002711">
    <property type="protein sequence ID" value="CAF0974356.1"/>
    <property type="molecule type" value="Genomic_DNA"/>
</dbReference>
<dbReference type="FunFam" id="2.60.40.60:FF:000092">
    <property type="entry name" value="Protocadherin 8"/>
    <property type="match status" value="1"/>
</dbReference>
<keyword evidence="3 14" id="KW-0812">Transmembrane</keyword>
<evidence type="ECO:0000256" key="14">
    <source>
        <dbReference type="SAM" id="Phobius"/>
    </source>
</evidence>
<dbReference type="PROSITE" id="PS00232">
    <property type="entry name" value="CADHERIN_1"/>
    <property type="match status" value="3"/>
</dbReference>
<name>A0A814F323_9BILA</name>
<reference evidence="17" key="1">
    <citation type="submission" date="2021-02" db="EMBL/GenBank/DDBJ databases">
        <authorList>
            <person name="Nowell W R."/>
        </authorList>
    </citation>
    <scope>NUCLEOTIDE SEQUENCE</scope>
</reference>
<keyword evidence="11" id="KW-0325">Glycoprotein</keyword>
<evidence type="ECO:0000313" key="17">
    <source>
        <dbReference type="EMBL" id="CAF0974356.1"/>
    </source>
</evidence>
<feature type="domain" description="Cadherin" evidence="16">
    <location>
        <begin position="380"/>
        <end position="503"/>
    </location>
</feature>
<dbReference type="InterPro" id="IPR015919">
    <property type="entry name" value="Cadherin-like_sf"/>
</dbReference>
<organism evidence="17 19">
    <name type="scientific">Didymodactylos carnosus</name>
    <dbReference type="NCBI Taxonomy" id="1234261"/>
    <lineage>
        <taxon>Eukaryota</taxon>
        <taxon>Metazoa</taxon>
        <taxon>Spiralia</taxon>
        <taxon>Gnathifera</taxon>
        <taxon>Rotifera</taxon>
        <taxon>Eurotatoria</taxon>
        <taxon>Bdelloidea</taxon>
        <taxon>Philodinida</taxon>
        <taxon>Philodinidae</taxon>
        <taxon>Didymodactylos</taxon>
    </lineage>
</organism>
<dbReference type="GO" id="GO:0005509">
    <property type="term" value="F:calcium ion binding"/>
    <property type="evidence" value="ECO:0007669"/>
    <property type="project" value="UniProtKB-UniRule"/>
</dbReference>
<feature type="domain" description="Cadherin" evidence="16">
    <location>
        <begin position="125"/>
        <end position="238"/>
    </location>
</feature>
<dbReference type="AlphaFoldDB" id="A0A814F323"/>
<dbReference type="FunFam" id="2.60.40.60:FF:000002">
    <property type="entry name" value="Protocadherin alpha 2"/>
    <property type="match status" value="1"/>
</dbReference>
<evidence type="ECO:0000256" key="1">
    <source>
        <dbReference type="ARBA" id="ARBA00004251"/>
    </source>
</evidence>
<keyword evidence="19" id="KW-1185">Reference proteome</keyword>
<evidence type="ECO:0000256" key="3">
    <source>
        <dbReference type="ARBA" id="ARBA00022692"/>
    </source>
</evidence>
<dbReference type="FunFam" id="2.60.40.60:FF:000123">
    <property type="entry name" value="Protocadherin beta 4"/>
    <property type="match status" value="1"/>
</dbReference>
<evidence type="ECO:0000256" key="15">
    <source>
        <dbReference type="SAM" id="SignalP"/>
    </source>
</evidence>